<keyword evidence="1" id="KW-0732">Signal</keyword>
<feature type="signal peptide" evidence="1">
    <location>
        <begin position="1"/>
        <end position="21"/>
    </location>
</feature>
<evidence type="ECO:0000313" key="2">
    <source>
        <dbReference type="EMBL" id="OGD69193.1"/>
    </source>
</evidence>
<sequence>MKNFACCLVLLVGLIVGGCSPATYSYGIRIGGDVQRYEADFWLKGKKVSIVMDDNASYELRRDTVLQGEIASRFMAWGVVHVQEEEAEYMALVTGEDYDDRKVVAISVTDKRTFRVIARSTGKVQQVLVRSRYNSGYGEDYAEWCEAIRKAVAGLFVVKPIDVGPVGPPQLPEAPIVEEP</sequence>
<name>A0A1F5EP79_9BACT</name>
<evidence type="ECO:0000256" key="1">
    <source>
        <dbReference type="SAM" id="SignalP"/>
    </source>
</evidence>
<dbReference type="AlphaFoldDB" id="A0A1F5EP79"/>
<reference evidence="2 3" key="1">
    <citation type="journal article" date="2016" name="Nat. Commun.">
        <title>Thousands of microbial genomes shed light on interconnected biogeochemical processes in an aquifer system.</title>
        <authorList>
            <person name="Anantharaman K."/>
            <person name="Brown C.T."/>
            <person name="Hug L.A."/>
            <person name="Sharon I."/>
            <person name="Castelle C.J."/>
            <person name="Probst A.J."/>
            <person name="Thomas B.C."/>
            <person name="Singh A."/>
            <person name="Wilkins M.J."/>
            <person name="Karaoz U."/>
            <person name="Brodie E.L."/>
            <person name="Williams K.H."/>
            <person name="Hubbard S.S."/>
            <person name="Banfield J.F."/>
        </authorList>
    </citation>
    <scope>NUCLEOTIDE SEQUENCE [LARGE SCALE GENOMIC DNA]</scope>
</reference>
<evidence type="ECO:0000313" key="3">
    <source>
        <dbReference type="Proteomes" id="UP000185891"/>
    </source>
</evidence>
<gene>
    <name evidence="2" type="ORF">A3E89_01615</name>
</gene>
<protein>
    <submittedName>
        <fullName evidence="2">Uncharacterized protein</fullName>
    </submittedName>
</protein>
<dbReference type="Proteomes" id="UP000185891">
    <property type="component" value="Unassembled WGS sequence"/>
</dbReference>
<dbReference type="PROSITE" id="PS51257">
    <property type="entry name" value="PROKAR_LIPOPROTEIN"/>
    <property type="match status" value="1"/>
</dbReference>
<proteinExistence type="predicted"/>
<comment type="caution">
    <text evidence="2">The sequence shown here is derived from an EMBL/GenBank/DDBJ whole genome shotgun (WGS) entry which is preliminary data.</text>
</comment>
<dbReference type="EMBL" id="MFAA01000013">
    <property type="protein sequence ID" value="OGD69193.1"/>
    <property type="molecule type" value="Genomic_DNA"/>
</dbReference>
<accession>A0A1F5EP79</accession>
<feature type="chain" id="PRO_5009224801" evidence="1">
    <location>
        <begin position="22"/>
        <end position="180"/>
    </location>
</feature>
<organism evidence="2 3">
    <name type="scientific">Candidatus Campbellbacteria bacterium RIFCSPHIGHO2_12_FULL_35_10</name>
    <dbReference type="NCBI Taxonomy" id="1797578"/>
    <lineage>
        <taxon>Bacteria</taxon>
        <taxon>Candidatus Campbelliibacteriota</taxon>
    </lineage>
</organism>